<dbReference type="HOGENOM" id="CLU_016758_0_0_1"/>
<dbReference type="GO" id="GO:0006891">
    <property type="term" value="P:intra-Golgi vesicle-mediated transport"/>
    <property type="evidence" value="ECO:0007669"/>
    <property type="project" value="InterPro"/>
</dbReference>
<dbReference type="Pfam" id="PF08172">
    <property type="entry name" value="CASP_C"/>
    <property type="match status" value="1"/>
</dbReference>
<proteinExistence type="predicted"/>
<dbReference type="eggNOG" id="KOG0963">
    <property type="taxonomic scope" value="Eukaryota"/>
</dbReference>
<dbReference type="AlphaFoldDB" id="G1U0V3"/>
<evidence type="ECO:0000313" key="4">
    <source>
        <dbReference type="Proteomes" id="UP000001811"/>
    </source>
</evidence>
<dbReference type="Ensembl" id="ENSOCUT00000032076.2">
    <property type="protein sequence ID" value="ENSOCUP00000022984.2"/>
    <property type="gene ID" value="ENSOCUG00000027305.2"/>
</dbReference>
<dbReference type="GO" id="GO:0000139">
    <property type="term" value="C:Golgi membrane"/>
    <property type="evidence" value="ECO:0007669"/>
    <property type="project" value="InterPro"/>
</dbReference>
<dbReference type="STRING" id="9986.ENSOCUP00000022984"/>
<evidence type="ECO:0000259" key="2">
    <source>
        <dbReference type="Pfam" id="PF08172"/>
    </source>
</evidence>
<keyword evidence="4" id="KW-1185">Reference proteome</keyword>
<protein>
    <recommendedName>
        <fullName evidence="2">CASP C-terminal domain-containing protein</fullName>
    </recommendedName>
</protein>
<feature type="domain" description="CASP C-terminal" evidence="2">
    <location>
        <begin position="42"/>
        <end position="172"/>
    </location>
</feature>
<dbReference type="Bgee" id="ENSOCUG00000027305">
    <property type="expression patterns" value="Expressed in blood and 16 other cell types or tissues"/>
</dbReference>
<evidence type="ECO:0000256" key="1">
    <source>
        <dbReference type="SAM" id="Phobius"/>
    </source>
</evidence>
<dbReference type="EMBL" id="AAGW02035215">
    <property type="status" value="NOT_ANNOTATED_CDS"/>
    <property type="molecule type" value="Genomic_DNA"/>
</dbReference>
<reference evidence="3" key="2">
    <citation type="submission" date="2025-08" db="UniProtKB">
        <authorList>
            <consortium name="Ensembl"/>
        </authorList>
    </citation>
    <scope>IDENTIFICATION</scope>
    <source>
        <strain evidence="3">Thorbecke</strain>
    </source>
</reference>
<name>G1U0V3_RABIT</name>
<accession>G1U0V3</accession>
<sequence length="203" mass="22823">MEKKRSSLRSQNTALRDSNSDLRGLYAELQSQVTEAVATAAEQRERIARIQRLDAEGTCAIHTLQDRLDSLHADIKFSEKIVFLRSYPGPGLGGGQQRRHTEMHSSSSSRYEERLDPFSFSKQERQRSTCPSAPGLGHAQNVVLSNKMARTIGFFYTLFLHCLVFLVLYKLAWSESPERDCAATCAKKFEDNLHGAAASDLRQ</sequence>
<feature type="transmembrane region" description="Helical" evidence="1">
    <location>
        <begin position="154"/>
        <end position="173"/>
    </location>
</feature>
<dbReference type="Proteomes" id="UP000001811">
    <property type="component" value="Chromosome 4"/>
</dbReference>
<dbReference type="InterPro" id="IPR012955">
    <property type="entry name" value="CASP_C"/>
</dbReference>
<keyword evidence="1" id="KW-0812">Transmembrane</keyword>
<reference evidence="3 4" key="1">
    <citation type="journal article" date="2011" name="Nature">
        <title>A high-resolution map of human evolutionary constraint using 29 mammals.</title>
        <authorList>
            <person name="Lindblad-Toh K."/>
            <person name="Garber M."/>
            <person name="Zuk O."/>
            <person name="Lin M.F."/>
            <person name="Parker B.J."/>
            <person name="Washietl S."/>
            <person name="Kheradpour P."/>
            <person name="Ernst J."/>
            <person name="Jordan G."/>
            <person name="Mauceli E."/>
            <person name="Ward L.D."/>
            <person name="Lowe C.B."/>
            <person name="Holloway A.K."/>
            <person name="Clamp M."/>
            <person name="Gnerre S."/>
            <person name="Alfoldi J."/>
            <person name="Beal K."/>
            <person name="Chang J."/>
            <person name="Clawson H."/>
            <person name="Cuff J."/>
            <person name="Di Palma F."/>
            <person name="Fitzgerald S."/>
            <person name="Flicek P."/>
            <person name="Guttman M."/>
            <person name="Hubisz M.J."/>
            <person name="Jaffe D.B."/>
            <person name="Jungreis I."/>
            <person name="Kent W.J."/>
            <person name="Kostka D."/>
            <person name="Lara M."/>
            <person name="Martins A.L."/>
            <person name="Massingham T."/>
            <person name="Moltke I."/>
            <person name="Raney B.J."/>
            <person name="Rasmussen M.D."/>
            <person name="Robinson J."/>
            <person name="Stark A."/>
            <person name="Vilella A.J."/>
            <person name="Wen J."/>
            <person name="Xie X."/>
            <person name="Zody M.C."/>
            <person name="Baldwin J."/>
            <person name="Bloom T."/>
            <person name="Chin C.W."/>
            <person name="Heiman D."/>
            <person name="Nicol R."/>
            <person name="Nusbaum C."/>
            <person name="Young S."/>
            <person name="Wilkinson J."/>
            <person name="Worley K.C."/>
            <person name="Kovar C.L."/>
            <person name="Muzny D.M."/>
            <person name="Gibbs R.A."/>
            <person name="Cree A."/>
            <person name="Dihn H.H."/>
            <person name="Fowler G."/>
            <person name="Jhangiani S."/>
            <person name="Joshi V."/>
            <person name="Lee S."/>
            <person name="Lewis L.R."/>
            <person name="Nazareth L.V."/>
            <person name="Okwuonu G."/>
            <person name="Santibanez J."/>
            <person name="Warren W.C."/>
            <person name="Mardis E.R."/>
            <person name="Weinstock G.M."/>
            <person name="Wilson R.K."/>
            <person name="Delehaunty K."/>
            <person name="Dooling D."/>
            <person name="Fronik C."/>
            <person name="Fulton L."/>
            <person name="Fulton B."/>
            <person name="Graves T."/>
            <person name="Minx P."/>
            <person name="Sodergren E."/>
            <person name="Birney E."/>
            <person name="Margulies E.H."/>
            <person name="Herrero J."/>
            <person name="Green E.D."/>
            <person name="Haussler D."/>
            <person name="Siepel A."/>
            <person name="Goldman N."/>
            <person name="Pollard K.S."/>
            <person name="Pedersen J.S."/>
            <person name="Lander E.S."/>
            <person name="Kellis M."/>
        </authorList>
    </citation>
    <scope>NUCLEOTIDE SEQUENCE [LARGE SCALE GENOMIC DNA]</scope>
    <source>
        <strain evidence="3 4">Thorbecke inbred</strain>
    </source>
</reference>
<organism evidence="3 4">
    <name type="scientific">Oryctolagus cuniculus</name>
    <name type="common">Rabbit</name>
    <dbReference type="NCBI Taxonomy" id="9986"/>
    <lineage>
        <taxon>Eukaryota</taxon>
        <taxon>Metazoa</taxon>
        <taxon>Chordata</taxon>
        <taxon>Craniata</taxon>
        <taxon>Vertebrata</taxon>
        <taxon>Euteleostomi</taxon>
        <taxon>Mammalia</taxon>
        <taxon>Eutheria</taxon>
        <taxon>Euarchontoglires</taxon>
        <taxon>Glires</taxon>
        <taxon>Lagomorpha</taxon>
        <taxon>Leporidae</taxon>
        <taxon>Oryctolagus</taxon>
    </lineage>
</organism>
<keyword evidence="1" id="KW-1133">Transmembrane helix</keyword>
<keyword evidence="1" id="KW-0472">Membrane</keyword>
<evidence type="ECO:0000313" key="3">
    <source>
        <dbReference type="Ensembl" id="ENSOCUP00000022984.2"/>
    </source>
</evidence>
<dbReference type="GeneTree" id="ENSGT00940000163742"/>
<reference evidence="3" key="3">
    <citation type="submission" date="2025-09" db="UniProtKB">
        <authorList>
            <consortium name="Ensembl"/>
        </authorList>
    </citation>
    <scope>IDENTIFICATION</scope>
    <source>
        <strain evidence="3">Thorbecke</strain>
    </source>
</reference>
<dbReference type="InParanoid" id="G1U0V3"/>